<dbReference type="PANTHER" id="PTHR43656:SF2">
    <property type="entry name" value="BINDING OXIDOREDUCTASE, PUTATIVE (AFU_ORTHOLOGUE AFUA_2G08260)-RELATED"/>
    <property type="match status" value="1"/>
</dbReference>
<keyword evidence="7" id="KW-1185">Reference proteome</keyword>
<dbReference type="HOGENOM" id="CLU_012153_6_0_1"/>
<keyword evidence="2" id="KW-0285">Flavoprotein</keyword>
<evidence type="ECO:0000256" key="1">
    <source>
        <dbReference type="ARBA" id="ARBA00005979"/>
    </source>
</evidence>
<gene>
    <name evidence="6" type="ORF">MELLADRAFT_71178</name>
</gene>
<dbReference type="KEGG" id="mlr:MELLADRAFT_71178"/>
<evidence type="ECO:0000256" key="4">
    <source>
        <dbReference type="ARBA" id="ARBA00023002"/>
    </source>
</evidence>
<evidence type="ECO:0000313" key="7">
    <source>
        <dbReference type="Proteomes" id="UP000001072"/>
    </source>
</evidence>
<evidence type="ECO:0000259" key="5">
    <source>
        <dbReference type="Pfam" id="PF00724"/>
    </source>
</evidence>
<comment type="similarity">
    <text evidence="1">Belongs to the NADH:flavin oxidoreductase/NADH oxidase family.</text>
</comment>
<dbReference type="InterPro" id="IPR051799">
    <property type="entry name" value="NADH_flavin_oxidoreductase"/>
</dbReference>
<dbReference type="AlphaFoldDB" id="F4RD29"/>
<dbReference type="PANTHER" id="PTHR43656">
    <property type="entry name" value="BINDING OXIDOREDUCTASE, PUTATIVE (AFU_ORTHOLOGUE AFUA_2G08260)-RELATED"/>
    <property type="match status" value="1"/>
</dbReference>
<dbReference type="Proteomes" id="UP000001072">
    <property type="component" value="Unassembled WGS sequence"/>
</dbReference>
<dbReference type="SUPFAM" id="SSF51395">
    <property type="entry name" value="FMN-linked oxidoreductases"/>
    <property type="match status" value="1"/>
</dbReference>
<dbReference type="InterPro" id="IPR013785">
    <property type="entry name" value="Aldolase_TIM"/>
</dbReference>
<dbReference type="InterPro" id="IPR001155">
    <property type="entry name" value="OxRdtase_FMN_N"/>
</dbReference>
<dbReference type="STRING" id="747676.F4RD29"/>
<dbReference type="RefSeq" id="XP_007406881.1">
    <property type="nucleotide sequence ID" value="XM_007406819.1"/>
</dbReference>
<dbReference type="GO" id="GO:0016491">
    <property type="term" value="F:oxidoreductase activity"/>
    <property type="evidence" value="ECO:0007669"/>
    <property type="project" value="UniProtKB-KW"/>
</dbReference>
<dbReference type="VEuPathDB" id="FungiDB:MELLADRAFT_71178"/>
<feature type="domain" description="NADH:flavin oxidoreductase/NADH oxidase N-terminal" evidence="5">
    <location>
        <begin position="19"/>
        <end position="262"/>
    </location>
</feature>
<reference evidence="7" key="1">
    <citation type="journal article" date="2011" name="Proc. Natl. Acad. Sci. U.S.A.">
        <title>Obligate biotrophy features unraveled by the genomic analysis of rust fungi.</title>
        <authorList>
            <person name="Duplessis S."/>
            <person name="Cuomo C.A."/>
            <person name="Lin Y.-C."/>
            <person name="Aerts A."/>
            <person name="Tisserant E."/>
            <person name="Veneault-Fourrey C."/>
            <person name="Joly D.L."/>
            <person name="Hacquard S."/>
            <person name="Amselem J."/>
            <person name="Cantarel B.L."/>
            <person name="Chiu R."/>
            <person name="Coutinho P.M."/>
            <person name="Feau N."/>
            <person name="Field M."/>
            <person name="Frey P."/>
            <person name="Gelhaye E."/>
            <person name="Goldberg J."/>
            <person name="Grabherr M.G."/>
            <person name="Kodira C.D."/>
            <person name="Kohler A."/>
            <person name="Kuees U."/>
            <person name="Lindquist E.A."/>
            <person name="Lucas S.M."/>
            <person name="Mago R."/>
            <person name="Mauceli E."/>
            <person name="Morin E."/>
            <person name="Murat C."/>
            <person name="Pangilinan J.L."/>
            <person name="Park R."/>
            <person name="Pearson M."/>
            <person name="Quesneville H."/>
            <person name="Rouhier N."/>
            <person name="Sakthikumar S."/>
            <person name="Salamov A.A."/>
            <person name="Schmutz J."/>
            <person name="Selles B."/>
            <person name="Shapiro H."/>
            <person name="Tanguay P."/>
            <person name="Tuskan G.A."/>
            <person name="Henrissat B."/>
            <person name="Van de Peer Y."/>
            <person name="Rouze P."/>
            <person name="Ellis J.G."/>
            <person name="Dodds P.N."/>
            <person name="Schein J.E."/>
            <person name="Zhong S."/>
            <person name="Hamelin R.C."/>
            <person name="Grigoriev I.V."/>
            <person name="Szabo L.J."/>
            <person name="Martin F."/>
        </authorList>
    </citation>
    <scope>NUCLEOTIDE SEQUENCE [LARGE SCALE GENOMIC DNA]</scope>
    <source>
        <strain evidence="7">98AG31 / pathotype 3-4-7</strain>
    </source>
</reference>
<evidence type="ECO:0000256" key="2">
    <source>
        <dbReference type="ARBA" id="ARBA00022630"/>
    </source>
</evidence>
<keyword evidence="3" id="KW-0288">FMN</keyword>
<name>F4RD29_MELLP</name>
<dbReference type="InParanoid" id="F4RD29"/>
<sequence length="303" mass="33501">MDEVDCLSARLELPCGLVLPNRLVKAAMEPCLAKSRKPSENHFNLYSEWSDGGFGLIITENIQVAEHYIGSPHDIVMLPSDLDRVPESWTTWAKSCRTPTLVQLCHAGLQSSRGCGRYVWEPSISPTSMRISMGDSLLARALSILLFNTSRMMDKNDIKRVVQQFADGALLAHRSGFLGVQLHCSHGYLLAQFLSPRTNKRSDEYGNSSFNRLRLLFEIIDAIRASLPASFCLSVKLNSADFVTGGLTEADALQNVEWIVQHGGVDLIEISGGTYENSLAMGKCHQTRGPDPKMMMGIEKDLV</sequence>
<proteinExistence type="inferred from homology"/>
<evidence type="ECO:0000256" key="3">
    <source>
        <dbReference type="ARBA" id="ARBA00022643"/>
    </source>
</evidence>
<dbReference type="OrthoDB" id="1663137at2759"/>
<dbReference type="eggNOG" id="KOG0134">
    <property type="taxonomic scope" value="Eukaryota"/>
</dbReference>
<keyword evidence="4" id="KW-0560">Oxidoreductase</keyword>
<dbReference type="Pfam" id="PF00724">
    <property type="entry name" value="Oxidored_FMN"/>
    <property type="match status" value="1"/>
</dbReference>
<dbReference type="GeneID" id="18931748"/>
<protein>
    <recommendedName>
        <fullName evidence="5">NADH:flavin oxidoreductase/NADH oxidase N-terminal domain-containing protein</fullName>
    </recommendedName>
</protein>
<dbReference type="Gene3D" id="3.20.20.70">
    <property type="entry name" value="Aldolase class I"/>
    <property type="match status" value="1"/>
</dbReference>
<organism evidence="7">
    <name type="scientific">Melampsora larici-populina (strain 98AG31 / pathotype 3-4-7)</name>
    <name type="common">Poplar leaf rust fungus</name>
    <dbReference type="NCBI Taxonomy" id="747676"/>
    <lineage>
        <taxon>Eukaryota</taxon>
        <taxon>Fungi</taxon>
        <taxon>Dikarya</taxon>
        <taxon>Basidiomycota</taxon>
        <taxon>Pucciniomycotina</taxon>
        <taxon>Pucciniomycetes</taxon>
        <taxon>Pucciniales</taxon>
        <taxon>Melampsoraceae</taxon>
        <taxon>Melampsora</taxon>
    </lineage>
</organism>
<dbReference type="GO" id="GO:0010181">
    <property type="term" value="F:FMN binding"/>
    <property type="evidence" value="ECO:0007669"/>
    <property type="project" value="InterPro"/>
</dbReference>
<accession>F4RD29</accession>
<dbReference type="FunCoup" id="F4RD29">
    <property type="interactions" value="1"/>
</dbReference>
<dbReference type="EMBL" id="GL883096">
    <property type="protein sequence ID" value="EGG09827.1"/>
    <property type="molecule type" value="Genomic_DNA"/>
</dbReference>
<evidence type="ECO:0000313" key="6">
    <source>
        <dbReference type="EMBL" id="EGG09827.1"/>
    </source>
</evidence>